<keyword evidence="3" id="KW-1185">Reference proteome</keyword>
<evidence type="ECO:0000256" key="1">
    <source>
        <dbReference type="SAM" id="SignalP"/>
    </source>
</evidence>
<protein>
    <submittedName>
        <fullName evidence="2">Uncharacterized protein</fullName>
    </submittedName>
</protein>
<dbReference type="AlphaFoldDB" id="A0AAP0KQE2"/>
<keyword evidence="1" id="KW-0732">Signal</keyword>
<comment type="caution">
    <text evidence="2">The sequence shown here is derived from an EMBL/GenBank/DDBJ whole genome shotgun (WGS) entry which is preliminary data.</text>
</comment>
<dbReference type="Proteomes" id="UP001417504">
    <property type="component" value="Unassembled WGS sequence"/>
</dbReference>
<evidence type="ECO:0000313" key="3">
    <source>
        <dbReference type="Proteomes" id="UP001417504"/>
    </source>
</evidence>
<reference evidence="2 3" key="1">
    <citation type="submission" date="2024-01" db="EMBL/GenBank/DDBJ databases">
        <title>Genome assemblies of Stephania.</title>
        <authorList>
            <person name="Yang L."/>
        </authorList>
    </citation>
    <scope>NUCLEOTIDE SEQUENCE [LARGE SCALE GENOMIC DNA]</scope>
    <source>
        <strain evidence="2">QJT</strain>
        <tissue evidence="2">Leaf</tissue>
    </source>
</reference>
<accession>A0AAP0KQE2</accession>
<dbReference type="EMBL" id="JBBNAE010000001">
    <property type="protein sequence ID" value="KAK9155988.1"/>
    <property type="molecule type" value="Genomic_DNA"/>
</dbReference>
<organism evidence="2 3">
    <name type="scientific">Stephania japonica</name>
    <dbReference type="NCBI Taxonomy" id="461633"/>
    <lineage>
        <taxon>Eukaryota</taxon>
        <taxon>Viridiplantae</taxon>
        <taxon>Streptophyta</taxon>
        <taxon>Embryophyta</taxon>
        <taxon>Tracheophyta</taxon>
        <taxon>Spermatophyta</taxon>
        <taxon>Magnoliopsida</taxon>
        <taxon>Ranunculales</taxon>
        <taxon>Menispermaceae</taxon>
        <taxon>Menispermoideae</taxon>
        <taxon>Cissampelideae</taxon>
        <taxon>Stephania</taxon>
    </lineage>
</organism>
<feature type="chain" id="PRO_5042843261" evidence="1">
    <location>
        <begin position="20"/>
        <end position="90"/>
    </location>
</feature>
<sequence length="90" mass="9863">MFFVSILMALVIWDEEVKDEDEVAGMWAVRREGHMVKMRAGGGEEEGGEAVDVVADGGVKGREIVVIDGVEFGGYWVMVICKCLELDALN</sequence>
<gene>
    <name evidence="2" type="ORF">Sjap_003468</name>
</gene>
<evidence type="ECO:0000313" key="2">
    <source>
        <dbReference type="EMBL" id="KAK9155988.1"/>
    </source>
</evidence>
<proteinExistence type="predicted"/>
<feature type="signal peptide" evidence="1">
    <location>
        <begin position="1"/>
        <end position="19"/>
    </location>
</feature>
<name>A0AAP0KQE2_9MAGN</name>